<dbReference type="PANTHER" id="PTHR44757">
    <property type="entry name" value="DIGUANYLATE CYCLASE DGCP"/>
    <property type="match status" value="1"/>
</dbReference>
<sequence>MAGRETGLLVAVLVAAAAFLVAVPALLQQFSSLLAGLVGLTAALVAVALVRARSRRLASSLAQSSAQRRGLERALRERATRDPVTKLANRAMLTAVLDGPGRGELTVILLDLDGFAEVNAELGHVAGDELLAEVARRLRGALPTADLLARHGDDEFAAVWRGVAPAGAAERVLDRLRPAYRVGERTVHLTGSAGVVVADGQRSSAEVLRDAGLALQAAKGGGKDRIVRFEAGLRTAADRQRELATGLRRALHEGELDVHYQPVVRLADGRITAVEALLRWFPPGADAIAPGVFIPVAEATGFIVPLGWWVLERACAQARPWYERDGISLTVNVAAHQLREADFVERVRAALAAAGLPATALVLEVTESTLVADAESTARLDTLRADGVRVAIDDFGTGYSSLAYLVHLPVDVLKIDRTFLATAVDTTLMRAILQLAGGLSLQTVAEGVETEEQATTLRALGCEHAQGFLFSRPVPPADLDALLRSGRLELGAARIH</sequence>
<reference evidence="4" key="2">
    <citation type="submission" date="2023-01" db="EMBL/GenBank/DDBJ databases">
        <authorList>
            <person name="Sun Q."/>
            <person name="Evtushenko L."/>
        </authorList>
    </citation>
    <scope>NUCLEOTIDE SEQUENCE</scope>
    <source>
        <strain evidence="4">VKM Ac-1321</strain>
    </source>
</reference>
<dbReference type="NCBIfam" id="TIGR00254">
    <property type="entry name" value="GGDEF"/>
    <property type="match status" value="1"/>
</dbReference>
<keyword evidence="1" id="KW-0812">Transmembrane</keyword>
<dbReference type="Gene3D" id="3.30.70.270">
    <property type="match status" value="1"/>
</dbReference>
<dbReference type="Pfam" id="PF00563">
    <property type="entry name" value="EAL"/>
    <property type="match status" value="1"/>
</dbReference>
<feature type="domain" description="GGDEF" evidence="3">
    <location>
        <begin position="103"/>
        <end position="231"/>
    </location>
</feature>
<keyword evidence="5" id="KW-1185">Reference proteome</keyword>
<dbReference type="PANTHER" id="PTHR44757:SF2">
    <property type="entry name" value="BIOFILM ARCHITECTURE MAINTENANCE PROTEIN MBAA"/>
    <property type="match status" value="1"/>
</dbReference>
<dbReference type="EMBL" id="BSFP01000079">
    <property type="protein sequence ID" value="GLL06811.1"/>
    <property type="molecule type" value="Genomic_DNA"/>
</dbReference>
<reference evidence="4" key="1">
    <citation type="journal article" date="2014" name="Int. J. Syst. Evol. Microbiol.">
        <title>Complete genome sequence of Corynebacterium casei LMG S-19264T (=DSM 44701T), isolated from a smear-ripened cheese.</title>
        <authorList>
            <consortium name="US DOE Joint Genome Institute (JGI-PGF)"/>
            <person name="Walter F."/>
            <person name="Albersmeier A."/>
            <person name="Kalinowski J."/>
            <person name="Ruckert C."/>
        </authorList>
    </citation>
    <scope>NUCLEOTIDE SEQUENCE</scope>
    <source>
        <strain evidence="4">VKM Ac-1321</strain>
    </source>
</reference>
<comment type="caution">
    <text evidence="4">The sequence shown here is derived from an EMBL/GenBank/DDBJ whole genome shotgun (WGS) entry which is preliminary data.</text>
</comment>
<evidence type="ECO:0000259" key="2">
    <source>
        <dbReference type="PROSITE" id="PS50883"/>
    </source>
</evidence>
<dbReference type="InterPro" id="IPR001633">
    <property type="entry name" value="EAL_dom"/>
</dbReference>
<dbReference type="PROSITE" id="PS50887">
    <property type="entry name" value="GGDEF"/>
    <property type="match status" value="1"/>
</dbReference>
<name>A0A9W6KRF9_9ACTN</name>
<evidence type="ECO:0000313" key="5">
    <source>
        <dbReference type="Proteomes" id="UP001143480"/>
    </source>
</evidence>
<dbReference type="InterPro" id="IPR052155">
    <property type="entry name" value="Biofilm_reg_signaling"/>
</dbReference>
<evidence type="ECO:0000313" key="4">
    <source>
        <dbReference type="EMBL" id="GLL06811.1"/>
    </source>
</evidence>
<dbReference type="CDD" id="cd01949">
    <property type="entry name" value="GGDEF"/>
    <property type="match status" value="1"/>
</dbReference>
<dbReference type="Proteomes" id="UP001143480">
    <property type="component" value="Unassembled WGS sequence"/>
</dbReference>
<dbReference type="SUPFAM" id="SSF55073">
    <property type="entry name" value="Nucleotide cyclase"/>
    <property type="match status" value="1"/>
</dbReference>
<dbReference type="PROSITE" id="PS50883">
    <property type="entry name" value="EAL"/>
    <property type="match status" value="1"/>
</dbReference>
<dbReference type="Pfam" id="PF00990">
    <property type="entry name" value="GGDEF"/>
    <property type="match status" value="1"/>
</dbReference>
<keyword evidence="1" id="KW-0472">Membrane</keyword>
<evidence type="ECO:0000259" key="3">
    <source>
        <dbReference type="PROSITE" id="PS50887"/>
    </source>
</evidence>
<accession>A0A9W6KRF9</accession>
<gene>
    <name evidence="4" type="ORF">GCM10017581_085610</name>
</gene>
<dbReference type="SMART" id="SM00267">
    <property type="entry name" value="GGDEF"/>
    <property type="match status" value="1"/>
</dbReference>
<dbReference type="InterPro" id="IPR029787">
    <property type="entry name" value="Nucleotide_cyclase"/>
</dbReference>
<protein>
    <recommendedName>
        <fullName evidence="6">Diguanylate cyclase (GGDEF)-like protein</fullName>
    </recommendedName>
</protein>
<dbReference type="SMART" id="SM00052">
    <property type="entry name" value="EAL"/>
    <property type="match status" value="1"/>
</dbReference>
<keyword evidence="1" id="KW-1133">Transmembrane helix</keyword>
<dbReference type="InterPro" id="IPR035919">
    <property type="entry name" value="EAL_sf"/>
</dbReference>
<proteinExistence type="predicted"/>
<dbReference type="InterPro" id="IPR000160">
    <property type="entry name" value="GGDEF_dom"/>
</dbReference>
<feature type="domain" description="EAL" evidence="2">
    <location>
        <begin position="240"/>
        <end position="487"/>
    </location>
</feature>
<dbReference type="SUPFAM" id="SSF141868">
    <property type="entry name" value="EAL domain-like"/>
    <property type="match status" value="1"/>
</dbReference>
<dbReference type="CDD" id="cd01948">
    <property type="entry name" value="EAL"/>
    <property type="match status" value="1"/>
</dbReference>
<dbReference type="InterPro" id="IPR043128">
    <property type="entry name" value="Rev_trsase/Diguanyl_cyclase"/>
</dbReference>
<organism evidence="4 5">
    <name type="scientific">Dactylosporangium matsuzakiense</name>
    <dbReference type="NCBI Taxonomy" id="53360"/>
    <lineage>
        <taxon>Bacteria</taxon>
        <taxon>Bacillati</taxon>
        <taxon>Actinomycetota</taxon>
        <taxon>Actinomycetes</taxon>
        <taxon>Micromonosporales</taxon>
        <taxon>Micromonosporaceae</taxon>
        <taxon>Dactylosporangium</taxon>
    </lineage>
</organism>
<dbReference type="AlphaFoldDB" id="A0A9W6KRF9"/>
<feature type="transmembrane region" description="Helical" evidence="1">
    <location>
        <begin position="7"/>
        <end position="27"/>
    </location>
</feature>
<feature type="transmembrane region" description="Helical" evidence="1">
    <location>
        <begin position="33"/>
        <end position="50"/>
    </location>
</feature>
<dbReference type="Gene3D" id="3.20.20.450">
    <property type="entry name" value="EAL domain"/>
    <property type="match status" value="1"/>
</dbReference>
<evidence type="ECO:0008006" key="6">
    <source>
        <dbReference type="Google" id="ProtNLM"/>
    </source>
</evidence>
<evidence type="ECO:0000256" key="1">
    <source>
        <dbReference type="SAM" id="Phobius"/>
    </source>
</evidence>